<reference evidence="2" key="1">
    <citation type="submission" date="2023-01" db="EMBL/GenBank/DDBJ databases">
        <title>The chitinases involved in constricting ring structure development in the nematode-trapping fungus Drechslerella dactyloides.</title>
        <authorList>
            <person name="Wang R."/>
            <person name="Zhang L."/>
            <person name="Tang P."/>
            <person name="Li S."/>
            <person name="Liang L."/>
        </authorList>
    </citation>
    <scope>NUCLEOTIDE SEQUENCE</scope>
    <source>
        <strain evidence="2">YMF1.00031</strain>
    </source>
</reference>
<dbReference type="PANTHER" id="PTHR48100:SF1">
    <property type="entry name" value="HISTIDINE PHOSPHATASE FAMILY PROTEIN-RELATED"/>
    <property type="match status" value="1"/>
</dbReference>
<comment type="caution">
    <text evidence="2">The sequence shown here is derived from an EMBL/GenBank/DDBJ whole genome shotgun (WGS) entry which is preliminary data.</text>
</comment>
<dbReference type="SMART" id="SM00855">
    <property type="entry name" value="PGAM"/>
    <property type="match status" value="1"/>
</dbReference>
<dbReference type="CDD" id="cd07067">
    <property type="entry name" value="HP_PGM_like"/>
    <property type="match status" value="1"/>
</dbReference>
<gene>
    <name evidence="2" type="ORF">Dda_7705</name>
</gene>
<proteinExistence type="predicted"/>
<dbReference type="EMBL" id="JAQGDS010000010">
    <property type="protein sequence ID" value="KAJ6257915.1"/>
    <property type="molecule type" value="Genomic_DNA"/>
</dbReference>
<evidence type="ECO:0008006" key="4">
    <source>
        <dbReference type="Google" id="ProtNLM"/>
    </source>
</evidence>
<evidence type="ECO:0000313" key="2">
    <source>
        <dbReference type="EMBL" id="KAJ6257915.1"/>
    </source>
</evidence>
<dbReference type="Proteomes" id="UP001221413">
    <property type="component" value="Unassembled WGS sequence"/>
</dbReference>
<feature type="compositionally biased region" description="Basic and acidic residues" evidence="1">
    <location>
        <begin position="360"/>
        <end position="369"/>
    </location>
</feature>
<protein>
    <recommendedName>
        <fullName evidence="4">Phosphoglycerate mutase</fullName>
    </recommendedName>
</protein>
<organism evidence="2 3">
    <name type="scientific">Drechslerella dactyloides</name>
    <name type="common">Nematode-trapping fungus</name>
    <name type="synonym">Arthrobotrys dactyloides</name>
    <dbReference type="NCBI Taxonomy" id="74499"/>
    <lineage>
        <taxon>Eukaryota</taxon>
        <taxon>Fungi</taxon>
        <taxon>Dikarya</taxon>
        <taxon>Ascomycota</taxon>
        <taxon>Pezizomycotina</taxon>
        <taxon>Orbiliomycetes</taxon>
        <taxon>Orbiliales</taxon>
        <taxon>Orbiliaceae</taxon>
        <taxon>Drechslerella</taxon>
    </lineage>
</organism>
<keyword evidence="3" id="KW-1185">Reference proteome</keyword>
<dbReference type="InterPro" id="IPR013078">
    <property type="entry name" value="His_Pase_superF_clade-1"/>
</dbReference>
<dbReference type="AlphaFoldDB" id="A0AAD6ISN2"/>
<dbReference type="InterPro" id="IPR050275">
    <property type="entry name" value="PGM_Phosphatase"/>
</dbReference>
<sequence length="369" mass="42856">MDIPRWAVHPHQIFPKLDPALDEAANPIRSPQVEHNHIHQHSPAMEYLVSGRDEIFDYSVERGLFAQSLPEYLIDHDEFNNRYHEKNFGLMLFNSKDEPDWHALVKKVSELNEHAAPDETYKVFYLARHVEHYGQEEWNKRISLLKEYDGLRLGPDPDLTPVGIDEAAVINKIWKDQIHKYGLSHAGALPQKFYASPFTRALRTLEVTWKDLVLHLPDAPRVTVRENLRETIGRHWCDMRGSMPEVKQEFKFIDVEDGMSDEDNIWTDRREDESPGGSMDRRLRDTIDDIFLRDGETFISITAHSGCLRSILRITGHRIFHLTTSVMIPIIVKAKLRPDYKDKIKFPQPVSGLPYNFEHPPTDDGKPKD</sequence>
<evidence type="ECO:0000313" key="3">
    <source>
        <dbReference type="Proteomes" id="UP001221413"/>
    </source>
</evidence>
<dbReference type="GO" id="GO:0016791">
    <property type="term" value="F:phosphatase activity"/>
    <property type="evidence" value="ECO:0007669"/>
    <property type="project" value="TreeGrafter"/>
</dbReference>
<dbReference type="SUPFAM" id="SSF53254">
    <property type="entry name" value="Phosphoglycerate mutase-like"/>
    <property type="match status" value="1"/>
</dbReference>
<name>A0AAD6ISN2_DREDA</name>
<dbReference type="Gene3D" id="3.40.50.1240">
    <property type="entry name" value="Phosphoglycerate mutase-like"/>
    <property type="match status" value="1"/>
</dbReference>
<dbReference type="GO" id="GO:0005737">
    <property type="term" value="C:cytoplasm"/>
    <property type="evidence" value="ECO:0007669"/>
    <property type="project" value="TreeGrafter"/>
</dbReference>
<feature type="region of interest" description="Disordered" evidence="1">
    <location>
        <begin position="346"/>
        <end position="369"/>
    </location>
</feature>
<accession>A0AAD6ISN2</accession>
<evidence type="ECO:0000256" key="1">
    <source>
        <dbReference type="SAM" id="MobiDB-lite"/>
    </source>
</evidence>
<dbReference type="PANTHER" id="PTHR48100">
    <property type="entry name" value="BROAD-SPECIFICITY PHOSPHATASE YOR283W-RELATED"/>
    <property type="match status" value="1"/>
</dbReference>
<dbReference type="InterPro" id="IPR029033">
    <property type="entry name" value="His_PPase_superfam"/>
</dbReference>
<dbReference type="Pfam" id="PF00300">
    <property type="entry name" value="His_Phos_1"/>
    <property type="match status" value="1"/>
</dbReference>